<evidence type="ECO:0000259" key="1">
    <source>
        <dbReference type="Pfam" id="PF10056"/>
    </source>
</evidence>
<organism evidence="2 3">
    <name type="scientific">Brucella intermedia LMG 3301</name>
    <dbReference type="NCBI Taxonomy" id="641118"/>
    <lineage>
        <taxon>Bacteria</taxon>
        <taxon>Pseudomonadati</taxon>
        <taxon>Pseudomonadota</taxon>
        <taxon>Alphaproteobacteria</taxon>
        <taxon>Hyphomicrobiales</taxon>
        <taxon>Brucellaceae</taxon>
        <taxon>Brucella/Ochrobactrum group</taxon>
        <taxon>Brucella</taxon>
    </lineage>
</organism>
<evidence type="ECO:0000313" key="3">
    <source>
        <dbReference type="Proteomes" id="UP000004386"/>
    </source>
</evidence>
<evidence type="ECO:0000313" key="2">
    <source>
        <dbReference type="EMBL" id="EEQ96165.1"/>
    </source>
</evidence>
<name>C4WF88_9HYPH</name>
<proteinExistence type="predicted"/>
<dbReference type="EMBL" id="ACQA01000001">
    <property type="protein sequence ID" value="EEQ96165.1"/>
    <property type="molecule type" value="Genomic_DNA"/>
</dbReference>
<dbReference type="AlphaFoldDB" id="C4WF88"/>
<sequence length="115" mass="12818">MRIWKGSRMSAGTNRQKAIAKSLTLLLPAVPYSDSEPIRAAALAPHMKTLPPSTAVWLATVAHVRHSHTDYDALRDEGYDKDSARFFVLDAINAKLTEWRATRLVSPEDDEAVQM</sequence>
<gene>
    <name evidence="2" type="ORF">OINT_1001583</name>
</gene>
<dbReference type="InterPro" id="IPR018744">
    <property type="entry name" value="DUF2293"/>
</dbReference>
<reference evidence="2 3" key="1">
    <citation type="submission" date="2009-05" db="EMBL/GenBank/DDBJ databases">
        <authorList>
            <person name="Setubal J.C."/>
            <person name="Boyle S."/>
            <person name="Crasta O.R."/>
            <person name="Gillespie J.J."/>
            <person name="Kenyon R.W."/>
            <person name="Lu J."/>
            <person name="Mane S."/>
            <person name="Nagrani S."/>
            <person name="Shallom J.M."/>
            <person name="Shallom S."/>
            <person name="Shukla M."/>
            <person name="Snyder E.E."/>
            <person name="Sobral B.W."/>
            <person name="Wattam A.R."/>
            <person name="Will R."/>
            <person name="Williams K."/>
            <person name="Yoo H."/>
            <person name="Munk C."/>
            <person name="Tapia R."/>
            <person name="Green L."/>
            <person name="Rogers Y."/>
            <person name="Detter J.C."/>
            <person name="Bruce D."/>
            <person name="Brettin T.S."/>
            <person name="Tsolis R."/>
        </authorList>
    </citation>
    <scope>NUCLEOTIDE SEQUENCE [LARGE SCALE GENOMIC DNA]</scope>
    <source>
        <strain evidence="2 3">LMG 3301</strain>
    </source>
</reference>
<dbReference type="Pfam" id="PF10056">
    <property type="entry name" value="DUF2293"/>
    <property type="match status" value="1"/>
</dbReference>
<accession>C4WF88</accession>
<feature type="domain" description="DUF2293" evidence="1">
    <location>
        <begin position="23"/>
        <end position="100"/>
    </location>
</feature>
<dbReference type="Proteomes" id="UP000004386">
    <property type="component" value="Unassembled WGS sequence"/>
</dbReference>
<protein>
    <recommendedName>
        <fullName evidence="1">DUF2293 domain-containing protein</fullName>
    </recommendedName>
</protein>
<dbReference type="HOGENOM" id="CLU_153705_0_0_5"/>
<comment type="caution">
    <text evidence="2">The sequence shown here is derived from an EMBL/GenBank/DDBJ whole genome shotgun (WGS) entry which is preliminary data.</text>
</comment>
<dbReference type="InterPro" id="IPR017044">
    <property type="entry name" value="UCP036238"/>
</dbReference>
<dbReference type="PIRSF" id="PIRSF036238">
    <property type="entry name" value="UCP036238"/>
    <property type="match status" value="1"/>
</dbReference>